<keyword evidence="3 8" id="KW-0812">Transmembrane</keyword>
<dbReference type="GO" id="GO:0016746">
    <property type="term" value="F:acyltransferase activity"/>
    <property type="evidence" value="ECO:0007669"/>
    <property type="project" value="UniProtKB-KW"/>
</dbReference>
<evidence type="ECO:0000313" key="10">
    <source>
        <dbReference type="RefSeq" id="XP_030075338.1"/>
    </source>
</evidence>
<evidence type="ECO:0000256" key="3">
    <source>
        <dbReference type="ARBA" id="ARBA00022692"/>
    </source>
</evidence>
<accession>A0A6P7ZCD0</accession>
<feature type="transmembrane region" description="Helical" evidence="8">
    <location>
        <begin position="29"/>
        <end position="47"/>
    </location>
</feature>
<dbReference type="KEGG" id="muo:115480651"/>
<protein>
    <submittedName>
        <fullName evidence="10">Membrane-bound O-acyltransferase domain-containing protein 2-like isoform X1</fullName>
    </submittedName>
</protein>
<dbReference type="Proteomes" id="UP000515156">
    <property type="component" value="Chromosome 11"/>
</dbReference>
<gene>
    <name evidence="10" type="primary">LOC115480651</name>
</gene>
<dbReference type="GeneID" id="115480651"/>
<name>A0A6P7ZCD0_9AMPH</name>
<feature type="transmembrane region" description="Helical" evidence="8">
    <location>
        <begin position="443"/>
        <end position="462"/>
    </location>
</feature>
<dbReference type="RefSeq" id="XP_030075338.1">
    <property type="nucleotide sequence ID" value="XM_030219478.1"/>
</dbReference>
<dbReference type="GO" id="GO:0005789">
    <property type="term" value="C:endoplasmic reticulum membrane"/>
    <property type="evidence" value="ECO:0007669"/>
    <property type="project" value="UniProtKB-SubCell"/>
</dbReference>
<keyword evidence="2" id="KW-0808">Transferase</keyword>
<feature type="transmembrane region" description="Helical" evidence="8">
    <location>
        <begin position="377"/>
        <end position="395"/>
    </location>
</feature>
<evidence type="ECO:0000256" key="1">
    <source>
        <dbReference type="ARBA" id="ARBA00004477"/>
    </source>
</evidence>
<evidence type="ECO:0000256" key="5">
    <source>
        <dbReference type="ARBA" id="ARBA00022989"/>
    </source>
</evidence>
<dbReference type="GO" id="GO:0030258">
    <property type="term" value="P:lipid modification"/>
    <property type="evidence" value="ECO:0007669"/>
    <property type="project" value="TreeGrafter"/>
</dbReference>
<dbReference type="InterPro" id="IPR049941">
    <property type="entry name" value="LPLAT_7/PORCN-like"/>
</dbReference>
<dbReference type="InterPro" id="IPR004299">
    <property type="entry name" value="MBOAT_fam"/>
</dbReference>
<keyword evidence="9" id="KW-1185">Reference proteome</keyword>
<evidence type="ECO:0000256" key="4">
    <source>
        <dbReference type="ARBA" id="ARBA00022824"/>
    </source>
</evidence>
<reference evidence="10" key="2">
    <citation type="submission" date="2025-08" db="UniProtKB">
        <authorList>
            <consortium name="RefSeq"/>
        </authorList>
    </citation>
    <scope>IDENTIFICATION</scope>
</reference>
<organism evidence="9 10">
    <name type="scientific">Microcaecilia unicolor</name>
    <dbReference type="NCBI Taxonomy" id="1415580"/>
    <lineage>
        <taxon>Eukaryota</taxon>
        <taxon>Metazoa</taxon>
        <taxon>Chordata</taxon>
        <taxon>Craniata</taxon>
        <taxon>Vertebrata</taxon>
        <taxon>Euteleostomi</taxon>
        <taxon>Amphibia</taxon>
        <taxon>Gymnophiona</taxon>
        <taxon>Siphonopidae</taxon>
        <taxon>Microcaecilia</taxon>
    </lineage>
</organism>
<keyword evidence="4" id="KW-0256">Endoplasmic reticulum</keyword>
<feature type="transmembrane region" description="Helical" evidence="8">
    <location>
        <begin position="415"/>
        <end position="437"/>
    </location>
</feature>
<keyword evidence="6 8" id="KW-0472">Membrane</keyword>
<dbReference type="PANTHER" id="PTHR13906:SF24">
    <property type="entry name" value="MEMBRANE-BOUND O-ACYLTRANSFERASE DOMAIN-CONTAINING PROTEIN 2-LIKE"/>
    <property type="match status" value="1"/>
</dbReference>
<evidence type="ECO:0000256" key="2">
    <source>
        <dbReference type="ARBA" id="ARBA00022679"/>
    </source>
</evidence>
<evidence type="ECO:0000256" key="7">
    <source>
        <dbReference type="ARBA" id="ARBA00023315"/>
    </source>
</evidence>
<dbReference type="AlphaFoldDB" id="A0A6P7ZCD0"/>
<proteinExistence type="predicted"/>
<sequence length="505" mass="57177">MEIPEPDSNMHSSGRMEALGSLPPEQMNFLIGQICALPLAVLFRKYLHPTKTSPTIRHAVATLLGFYLCMFCYSWCTVLILGEVVLSYIVLLLADRNHVHIYSLVVAMSYLSIFQVVRLLKSSEGSSDFTVPMMILTQKITKVAFELHDGTARKPESLSPSQTSRALRKFPSPLEYLSYNFNFMGILAGPLCSYNDYVAFIEGRHYQRSGDSEHVKENGVQRRPEPSPTNAVLEKLATCFLILGIHIAVSRAFPVDYNTEESFLETASLLHRLFYLYISLAACRPKYYIAWTLADAINNAAGFGFNGYRKNGKPRWDLIQNLSILKIELATSLKMFIDNWNIQTALWLKEICYDRCTSSPTLATFVLSALWHGVHPGYYLTFLTAMLMTLAARAVRRNFRHHFLVSPSHKIFYDVVTWTTTQVAVSYTVAPFILLYLGPSFKFYRSCWFCLHLLALFLILLLPKRRQAPSREATGTKGIPLKATLQENGSAFHVDSNGNQAKKML</sequence>
<evidence type="ECO:0000256" key="6">
    <source>
        <dbReference type="ARBA" id="ARBA00023136"/>
    </source>
</evidence>
<keyword evidence="7" id="KW-0012">Acyltransferase</keyword>
<feature type="transmembrane region" description="Helical" evidence="8">
    <location>
        <begin position="59"/>
        <end position="81"/>
    </location>
</feature>
<dbReference type="OrthoDB" id="286734at2759"/>
<evidence type="ECO:0000256" key="8">
    <source>
        <dbReference type="SAM" id="Phobius"/>
    </source>
</evidence>
<keyword evidence="5 8" id="KW-1133">Transmembrane helix</keyword>
<dbReference type="PANTHER" id="PTHR13906">
    <property type="entry name" value="PORCUPINE"/>
    <property type="match status" value="1"/>
</dbReference>
<dbReference type="Pfam" id="PF03062">
    <property type="entry name" value="MBOAT"/>
    <property type="match status" value="1"/>
</dbReference>
<reference evidence="9" key="1">
    <citation type="submission" date="2024-06" db="UniProtKB">
        <authorList>
            <consortium name="RefSeq"/>
        </authorList>
    </citation>
    <scope>NUCLEOTIDE SEQUENCE [LARGE SCALE GENOMIC DNA]</scope>
</reference>
<comment type="subcellular location">
    <subcellularLocation>
        <location evidence="1">Endoplasmic reticulum membrane</location>
        <topology evidence="1">Multi-pass membrane protein</topology>
    </subcellularLocation>
</comment>
<evidence type="ECO:0000313" key="9">
    <source>
        <dbReference type="Proteomes" id="UP000515156"/>
    </source>
</evidence>
<dbReference type="InParanoid" id="A0A6P7ZCD0"/>